<evidence type="ECO:0000256" key="3">
    <source>
        <dbReference type="ARBA" id="ARBA00021438"/>
    </source>
</evidence>
<proteinExistence type="inferred from homology"/>
<feature type="compositionally biased region" description="Polar residues" evidence="9">
    <location>
        <begin position="288"/>
        <end position="297"/>
    </location>
</feature>
<gene>
    <name evidence="10" type="ORF">PtA15_5A779</name>
</gene>
<comment type="similarity">
    <text evidence="2">Belongs to the NAF1 family.</text>
</comment>
<keyword evidence="4" id="KW-0690">Ribosome biogenesis</keyword>
<evidence type="ECO:0000313" key="11">
    <source>
        <dbReference type="Proteomes" id="UP001164743"/>
    </source>
</evidence>
<dbReference type="SUPFAM" id="SSF50447">
    <property type="entry name" value="Translation proteins"/>
    <property type="match status" value="1"/>
</dbReference>
<dbReference type="RefSeq" id="XP_053020760.1">
    <property type="nucleotide sequence ID" value="XM_053169576.1"/>
</dbReference>
<evidence type="ECO:0000256" key="5">
    <source>
        <dbReference type="ARBA" id="ARBA00022552"/>
    </source>
</evidence>
<dbReference type="Proteomes" id="UP001164743">
    <property type="component" value="Chromosome 5A"/>
</dbReference>
<dbReference type="PANTHER" id="PTHR31633:SF1">
    <property type="entry name" value="H_ACA RIBONUCLEOPROTEIN COMPLEX NON-CORE SUBUNIT NAF1"/>
    <property type="match status" value="1"/>
</dbReference>
<comment type="subcellular location">
    <subcellularLocation>
        <location evidence="1">Nucleus</location>
    </subcellularLocation>
</comment>
<dbReference type="PANTHER" id="PTHR31633">
    <property type="entry name" value="H/ACA RIBONUCLEOPROTEIN COMPLEX NON-CORE SUBUNIT NAF1"/>
    <property type="match status" value="1"/>
</dbReference>
<feature type="compositionally biased region" description="Polar residues" evidence="9">
    <location>
        <begin position="619"/>
        <end position="638"/>
    </location>
</feature>
<keyword evidence="8" id="KW-0539">Nucleus</keyword>
<feature type="compositionally biased region" description="Pro residues" evidence="9">
    <location>
        <begin position="29"/>
        <end position="48"/>
    </location>
</feature>
<keyword evidence="5" id="KW-0698">rRNA processing</keyword>
<evidence type="ECO:0000256" key="7">
    <source>
        <dbReference type="ARBA" id="ARBA00022884"/>
    </source>
</evidence>
<evidence type="ECO:0000256" key="2">
    <source>
        <dbReference type="ARBA" id="ARBA00009801"/>
    </source>
</evidence>
<feature type="compositionally biased region" description="Polar residues" evidence="9">
    <location>
        <begin position="704"/>
        <end position="716"/>
    </location>
</feature>
<keyword evidence="7" id="KW-0694">RNA-binding</keyword>
<evidence type="ECO:0000256" key="9">
    <source>
        <dbReference type="SAM" id="MobiDB-lite"/>
    </source>
</evidence>
<dbReference type="EMBL" id="CP110425">
    <property type="protein sequence ID" value="WAQ85205.1"/>
    <property type="molecule type" value="Genomic_DNA"/>
</dbReference>
<evidence type="ECO:0000256" key="6">
    <source>
        <dbReference type="ARBA" id="ARBA00022553"/>
    </source>
</evidence>
<feature type="compositionally biased region" description="Polar residues" evidence="9">
    <location>
        <begin position="838"/>
        <end position="850"/>
    </location>
</feature>
<feature type="compositionally biased region" description="Basic and acidic residues" evidence="9">
    <location>
        <begin position="97"/>
        <end position="114"/>
    </location>
</feature>
<feature type="region of interest" description="Disordered" evidence="9">
    <location>
        <begin position="870"/>
        <end position="891"/>
    </location>
</feature>
<feature type="region of interest" description="Disordered" evidence="9">
    <location>
        <begin position="823"/>
        <end position="850"/>
    </location>
</feature>
<reference evidence="10" key="1">
    <citation type="submission" date="2022-10" db="EMBL/GenBank/DDBJ databases">
        <title>Puccinia triticina Genome sequencing and assembly.</title>
        <authorList>
            <person name="Li C."/>
        </authorList>
    </citation>
    <scope>NUCLEOTIDE SEQUENCE</scope>
    <source>
        <strain evidence="10">Pt15</strain>
    </source>
</reference>
<organism evidence="10 11">
    <name type="scientific">Puccinia triticina</name>
    <dbReference type="NCBI Taxonomy" id="208348"/>
    <lineage>
        <taxon>Eukaryota</taxon>
        <taxon>Fungi</taxon>
        <taxon>Dikarya</taxon>
        <taxon>Basidiomycota</taxon>
        <taxon>Pucciniomycotina</taxon>
        <taxon>Pucciniomycetes</taxon>
        <taxon>Pucciniales</taxon>
        <taxon>Pucciniaceae</taxon>
        <taxon>Puccinia</taxon>
    </lineage>
</organism>
<sequence>MHIQFPSPSVKLAAPAEARSKPPLYDSPQPLPTRPPSPHIQHPRPPPSGHLCPANASHHHPAPSSHRPSSSADPRSHLPQDILHILESNFTGDSADNQDRKDQQISRVAEELRVKARLSRYRRVRDQLSDSEDEDSEPGKANRSSEEDTDDESEENRDKKNDCQKFDPQSDNEADLIDGSGDEDEEQAKNNKALAKLKTEIEQIIGIPQNASYTGPLEAEKMMTDHDRADEKPTIANEPELQTADETAPKISQDPLPTTIVEQQDLTAPKTIEEDESVKKLLAQVKSQIDQLNQSSEHAPIRTTVPPAPTCPKGEPLPSTVAAAQVEPAQPRSNPLGKPQVAKPKKKPPPKKRVAGPGKSGDESEDEGGETNASMAGPTTANELKEPPPDVVEVPFTRVSDDDELRSISPFGSVTSQIGNVLVIQGTAGLGYDRVLDEGTLVCQKNGLVVGKIFETFGSVTSPHYSIRLPNHILACAPRNDEEGVDLSPGVELCYLPRHSHFVFTAELKAQPKGTDASKFYDEEVGNPDEIEFSDDEAEAEYRKACKLARKTAKDPGGNGNHQNNPRANHSVHVSEHGRRMIVHMPADKLNYGADDVAHDGTVESDYSLLERPKDFTTSHDTSMSVPTPTNPTNRQASGQRARGKKRATGARDRNRKNLASQPSHPSSGQPANTASGNGPSRPAGTPRTGTQSGRPSGHANPPVSLSPNPTTNRFQSLTGVPGTMMMGPGPMNMSFGGPASANGGLQQSMQSAYMGMWNGTHGGLPMAHQSPMMMSAMMSAMMMGQSSGQQQHPLGAAIPSYNPHLPSPSANQFFQFGCPNTNINSSLPSPPTPASSQHFPNHNSPINSQLPFVLHQPFQNILPHHQTLDHNQAAHQPPAPNNNPNLGHFNPWFYRPP</sequence>
<dbReference type="InterPro" id="IPR040309">
    <property type="entry name" value="Naf1"/>
</dbReference>
<feature type="compositionally biased region" description="Polar residues" evidence="9">
    <location>
        <begin position="658"/>
        <end position="679"/>
    </location>
</feature>
<evidence type="ECO:0000313" key="10">
    <source>
        <dbReference type="EMBL" id="WAQ85205.1"/>
    </source>
</evidence>
<feature type="region of interest" description="Disordered" evidence="9">
    <location>
        <begin position="232"/>
        <end position="257"/>
    </location>
</feature>
<feature type="region of interest" description="Disordered" evidence="9">
    <location>
        <begin position="1"/>
        <end position="191"/>
    </location>
</feature>
<feature type="compositionally biased region" description="Basic and acidic residues" evidence="9">
    <location>
        <begin position="137"/>
        <end position="146"/>
    </location>
</feature>
<keyword evidence="11" id="KW-1185">Reference proteome</keyword>
<feature type="compositionally biased region" description="Low complexity" evidence="9">
    <location>
        <begin position="62"/>
        <end position="73"/>
    </location>
</feature>
<keyword evidence="6" id="KW-0597">Phosphoprotein</keyword>
<feature type="compositionally biased region" description="Basic and acidic residues" evidence="9">
    <location>
        <begin position="156"/>
        <end position="165"/>
    </location>
</feature>
<dbReference type="Pfam" id="PF04410">
    <property type="entry name" value="Gar1"/>
    <property type="match status" value="1"/>
</dbReference>
<dbReference type="InterPro" id="IPR007504">
    <property type="entry name" value="H/ACA_rnp_Gar1/Naf1"/>
</dbReference>
<feature type="compositionally biased region" description="Acidic residues" evidence="9">
    <location>
        <begin position="170"/>
        <end position="186"/>
    </location>
</feature>
<protein>
    <recommendedName>
        <fullName evidence="3">H/ACA ribonucleoprotein complex non-core subunit NAF1</fullName>
    </recommendedName>
</protein>
<feature type="compositionally biased region" description="Polar residues" evidence="9">
    <location>
        <begin position="371"/>
        <end position="382"/>
    </location>
</feature>
<evidence type="ECO:0000256" key="4">
    <source>
        <dbReference type="ARBA" id="ARBA00022517"/>
    </source>
</evidence>
<name>A0ABY7CN33_9BASI</name>
<evidence type="ECO:0000256" key="1">
    <source>
        <dbReference type="ARBA" id="ARBA00004123"/>
    </source>
</evidence>
<dbReference type="InterPro" id="IPR038664">
    <property type="entry name" value="Gar1/Naf1_Cbf5-bd_sf"/>
</dbReference>
<feature type="region of interest" description="Disordered" evidence="9">
    <location>
        <begin position="288"/>
        <end position="390"/>
    </location>
</feature>
<accession>A0ABY7CN33</accession>
<feature type="compositionally biased region" description="Basic residues" evidence="9">
    <location>
        <begin position="343"/>
        <end position="354"/>
    </location>
</feature>
<feature type="region of interest" description="Disordered" evidence="9">
    <location>
        <begin position="615"/>
        <end position="716"/>
    </location>
</feature>
<feature type="compositionally biased region" description="Basic residues" evidence="9">
    <location>
        <begin position="642"/>
        <end position="657"/>
    </location>
</feature>
<dbReference type="GeneID" id="77810471"/>
<dbReference type="Gene3D" id="2.40.10.230">
    <property type="entry name" value="Probable tRNA pseudouridine synthase domain"/>
    <property type="match status" value="1"/>
</dbReference>
<evidence type="ECO:0000256" key="8">
    <source>
        <dbReference type="ARBA" id="ARBA00023242"/>
    </source>
</evidence>
<dbReference type="InterPro" id="IPR009000">
    <property type="entry name" value="Transl_B-barrel_sf"/>
</dbReference>